<evidence type="ECO:0000313" key="5">
    <source>
        <dbReference type="EMBL" id="TGX52354.1"/>
    </source>
</evidence>
<organism evidence="5 6">
    <name type="scientific">Sphingomonas gei</name>
    <dbReference type="NCBI Taxonomy" id="1395960"/>
    <lineage>
        <taxon>Bacteria</taxon>
        <taxon>Pseudomonadati</taxon>
        <taxon>Pseudomonadota</taxon>
        <taxon>Alphaproteobacteria</taxon>
        <taxon>Sphingomonadales</taxon>
        <taxon>Sphingomonadaceae</taxon>
        <taxon>Sphingomonas</taxon>
    </lineage>
</organism>
<accession>A0A4S1X849</accession>
<dbReference type="Pfam" id="PF22977">
    <property type="entry name" value="WHD"/>
    <property type="match status" value="1"/>
</dbReference>
<dbReference type="SUPFAM" id="SSF52540">
    <property type="entry name" value="P-loop containing nucleoside triphosphate hydrolases"/>
    <property type="match status" value="1"/>
</dbReference>
<dbReference type="Gene3D" id="3.40.50.300">
    <property type="entry name" value="P-loop containing nucleotide triphosphate hydrolases"/>
    <property type="match status" value="1"/>
</dbReference>
<dbReference type="RefSeq" id="WP_135964896.1">
    <property type="nucleotide sequence ID" value="NZ_SRXT01000006.1"/>
</dbReference>
<evidence type="ECO:0000259" key="4">
    <source>
        <dbReference type="SMART" id="SM00382"/>
    </source>
</evidence>
<keyword evidence="2" id="KW-0547">Nucleotide-binding</keyword>
<evidence type="ECO:0000256" key="3">
    <source>
        <dbReference type="ARBA" id="ARBA00022840"/>
    </source>
</evidence>
<protein>
    <submittedName>
        <fullName evidence="5">ATP-binding protein</fullName>
    </submittedName>
</protein>
<evidence type="ECO:0000256" key="2">
    <source>
        <dbReference type="ARBA" id="ARBA00022741"/>
    </source>
</evidence>
<name>A0A4S1X849_9SPHN</name>
<dbReference type="Pfam" id="PF00004">
    <property type="entry name" value="AAA"/>
    <property type="match status" value="1"/>
</dbReference>
<dbReference type="EMBL" id="SRXT01000006">
    <property type="protein sequence ID" value="TGX52354.1"/>
    <property type="molecule type" value="Genomic_DNA"/>
</dbReference>
<dbReference type="GO" id="GO:0005524">
    <property type="term" value="F:ATP binding"/>
    <property type="evidence" value="ECO:0007669"/>
    <property type="project" value="UniProtKB-KW"/>
</dbReference>
<dbReference type="InterPro" id="IPR054472">
    <property type="entry name" value="WHD"/>
</dbReference>
<dbReference type="InterPro" id="IPR027417">
    <property type="entry name" value="P-loop_NTPase"/>
</dbReference>
<dbReference type="InterPro" id="IPR003959">
    <property type="entry name" value="ATPase_AAA_core"/>
</dbReference>
<gene>
    <name evidence="5" type="ORF">E5A73_16300</name>
</gene>
<evidence type="ECO:0000313" key="6">
    <source>
        <dbReference type="Proteomes" id="UP000306147"/>
    </source>
</evidence>
<proteinExistence type="inferred from homology"/>
<feature type="domain" description="AAA+ ATPase" evidence="4">
    <location>
        <begin position="484"/>
        <end position="616"/>
    </location>
</feature>
<keyword evidence="6" id="KW-1185">Reference proteome</keyword>
<keyword evidence="3 5" id="KW-0067">ATP-binding</keyword>
<dbReference type="PANTHER" id="PTHR23073">
    <property type="entry name" value="26S PROTEASOME REGULATORY SUBUNIT"/>
    <property type="match status" value="1"/>
</dbReference>
<dbReference type="CDD" id="cd19481">
    <property type="entry name" value="RecA-like_protease"/>
    <property type="match status" value="1"/>
</dbReference>
<dbReference type="InterPro" id="IPR003593">
    <property type="entry name" value="AAA+_ATPase"/>
</dbReference>
<dbReference type="SMART" id="SM00382">
    <property type="entry name" value="AAA"/>
    <property type="match status" value="1"/>
</dbReference>
<reference evidence="5 6" key="1">
    <citation type="submission" date="2019-04" db="EMBL/GenBank/DDBJ databases">
        <title>Sphingomonas psychrotolerans sp. nov., isolated from soil in the Tianshan Mountains, Xinjiang, China.</title>
        <authorList>
            <person name="Luo Y."/>
            <person name="Sheng H."/>
        </authorList>
    </citation>
    <scope>NUCLEOTIDE SEQUENCE [LARGE SCALE GENOMIC DNA]</scope>
    <source>
        <strain evidence="5 6">ZFGT-11</strain>
    </source>
</reference>
<evidence type="ECO:0000256" key="1">
    <source>
        <dbReference type="ARBA" id="ARBA00006914"/>
    </source>
</evidence>
<dbReference type="AlphaFoldDB" id="A0A4S1X849"/>
<dbReference type="OrthoDB" id="7438987at2"/>
<dbReference type="InterPro" id="IPR050221">
    <property type="entry name" value="26S_Proteasome_ATPase"/>
</dbReference>
<dbReference type="Proteomes" id="UP000306147">
    <property type="component" value="Unassembled WGS sequence"/>
</dbReference>
<comment type="similarity">
    <text evidence="1">Belongs to the AAA ATPase family.</text>
</comment>
<sequence>MSDDIDAWLERNNAYLAAALAHLRELLRAAIGPAAVPSQTIGTTALTEPARVGDAGAVNWVNRNPFRRRSPANAVPQVLLLPSAESMDATGVVAAAERLAEASQGDPPPALLMLAERLGLSAFERDILLLCLAAELDPGIQESFAAVQGSQGRTNPSFALAMTLFDHAAWDALSPERPLRYWRLVDVNQPGATPLTGAALRIDERIANFAKGLNHLDSRVAALIEPMPAESATLAPSHLLRVAEIERLALAAVPGRIALVGPDRESKRRLAAAVAAALGLPCYRLSAEAIPTGAELDSFLRLWTRESLLLPFALHIDAHDLPSGAEQGLRRLVRRAGGPVFVDLRDGISGLEIDGRVDIAKPSAAEQRVEWGARIGEVSDKDALAARLSSHFDLNFADIAAVAREAGAGEESEPLGERLWRGSITRARPSLAQLAQRIEVKPSCRDIVLPDAEMALLDQIAGQVHGRAVVYDDWGFRACMNRGLGVSALFAGDSGTGKTMAAEALADRLGLDLYRIDLSAVVSKYIGETEKNLRDVFDAAEAGGAILFFDEADALFGKRSDVKDSHDRYANIEIDYLLQRMEAFAGLAILATNMKSALDPAFVRRLRFIVNFPYPGQPERRRIWEHAFPSKVPLRAVDFDRLAQLDLTGGNIHGVAINAAFMAAAAGTPVTMELLLDACRIELRKLDRPVNEADFRRIRAVPGERR</sequence>
<dbReference type="GO" id="GO:0016887">
    <property type="term" value="F:ATP hydrolysis activity"/>
    <property type="evidence" value="ECO:0007669"/>
    <property type="project" value="InterPro"/>
</dbReference>
<comment type="caution">
    <text evidence="5">The sequence shown here is derived from an EMBL/GenBank/DDBJ whole genome shotgun (WGS) entry which is preliminary data.</text>
</comment>